<dbReference type="Pfam" id="PF03372">
    <property type="entry name" value="Exo_endo_phos"/>
    <property type="match status" value="1"/>
</dbReference>
<sequence>HPVSIQVLEQSRQTLTCTVSLPSSITFTFTVVYAANTEAERIELWVHLLNIQQTFSLLTSPWVVGGDFNQILHPSEHSSIRVNSLSASMIDFSDCLLQADLFDLRYQGVFHTWFNKQPASPITKKLDRLLVNQAWISYLPHSLATVLPPNISDHSPCSLDLALPLPIAGTKPFKFFNFLTLHPDFVQTVVDFWIQAGGHATFLGDLCWKLKQLKPILRKLHKNNFSKIQKRVTIANSVLQLVQAELLQSPTPELFQKEKELHEKWEFLRRIEEAYFRQKSRINWLKEGDLNTSYFHRIWKVRTAVNSIRSFLLPKRILLIDPIAMGELAVAHFKSILAPENTPSTISTPNWFHSLLDFRCTQQQ</sequence>
<dbReference type="STRING" id="109376.A0A0D2ZWM1"/>
<dbReference type="InterPro" id="IPR005135">
    <property type="entry name" value="Endo/exonuclease/phosphatase"/>
</dbReference>
<dbReference type="Gene3D" id="3.60.10.10">
    <property type="entry name" value="Endonuclease/exonuclease/phosphatase"/>
    <property type="match status" value="1"/>
</dbReference>
<accession>A0A0D2ZWM1</accession>
<dbReference type="SUPFAM" id="SSF56219">
    <property type="entry name" value="DNase I-like"/>
    <property type="match status" value="1"/>
</dbReference>
<keyword evidence="3" id="KW-1185">Reference proteome</keyword>
<dbReference type="InterPro" id="IPR036691">
    <property type="entry name" value="Endo/exonu/phosph_ase_sf"/>
</dbReference>
<dbReference type="Gramene" id="Bo03283s010.1">
    <property type="protein sequence ID" value="Bo03283s010.1"/>
    <property type="gene ID" value="Bo03283s010"/>
</dbReference>
<evidence type="ECO:0000313" key="2">
    <source>
        <dbReference type="EnsemblPlants" id="Bo03283s010.1"/>
    </source>
</evidence>
<reference evidence="2" key="1">
    <citation type="journal article" date="2014" name="Genome Biol.">
        <title>Transcriptome and methylome profiling reveals relics of genome dominance in the mesopolyploid Brassica oleracea.</title>
        <authorList>
            <person name="Parkin I.A."/>
            <person name="Koh C."/>
            <person name="Tang H."/>
            <person name="Robinson S.J."/>
            <person name="Kagale S."/>
            <person name="Clarke W.E."/>
            <person name="Town C.D."/>
            <person name="Nixon J."/>
            <person name="Krishnakumar V."/>
            <person name="Bidwell S.L."/>
            <person name="Denoeud F."/>
            <person name="Belcram H."/>
            <person name="Links M.G."/>
            <person name="Just J."/>
            <person name="Clarke C."/>
            <person name="Bender T."/>
            <person name="Huebert T."/>
            <person name="Mason A.S."/>
            <person name="Pires J.C."/>
            <person name="Barker G."/>
            <person name="Moore J."/>
            <person name="Walley P.G."/>
            <person name="Manoli S."/>
            <person name="Batley J."/>
            <person name="Edwards D."/>
            <person name="Nelson M.N."/>
            <person name="Wang X."/>
            <person name="Paterson A.H."/>
            <person name="King G."/>
            <person name="Bancroft I."/>
            <person name="Chalhoub B."/>
            <person name="Sharpe A.G."/>
        </authorList>
    </citation>
    <scope>NUCLEOTIDE SEQUENCE [LARGE SCALE GENOMIC DNA]</scope>
    <source>
        <strain evidence="2">cv. TO1000</strain>
    </source>
</reference>
<dbReference type="GO" id="GO:0003824">
    <property type="term" value="F:catalytic activity"/>
    <property type="evidence" value="ECO:0007669"/>
    <property type="project" value="InterPro"/>
</dbReference>
<name>A0A0D2ZWM1_BRAOL</name>
<dbReference type="OMA" id="EDIFLEC"/>
<dbReference type="EnsemblPlants" id="Bo03283s010.1">
    <property type="protein sequence ID" value="Bo03283s010.1"/>
    <property type="gene ID" value="Bo03283s010"/>
</dbReference>
<dbReference type="AlphaFoldDB" id="A0A0D2ZWM1"/>
<dbReference type="eggNOG" id="KOG1075">
    <property type="taxonomic scope" value="Eukaryota"/>
</dbReference>
<dbReference type="HOGENOM" id="CLU_000680_36_0_1"/>
<reference evidence="2" key="2">
    <citation type="submission" date="2015-06" db="UniProtKB">
        <authorList>
            <consortium name="EnsemblPlants"/>
        </authorList>
    </citation>
    <scope>IDENTIFICATION</scope>
</reference>
<protein>
    <recommendedName>
        <fullName evidence="1">Endonuclease/exonuclease/phosphatase domain-containing protein</fullName>
    </recommendedName>
</protein>
<evidence type="ECO:0000313" key="3">
    <source>
        <dbReference type="Proteomes" id="UP000032141"/>
    </source>
</evidence>
<dbReference type="Proteomes" id="UP000032141">
    <property type="component" value="Unassembled WGS sequence"/>
</dbReference>
<proteinExistence type="predicted"/>
<evidence type="ECO:0000259" key="1">
    <source>
        <dbReference type="Pfam" id="PF03372"/>
    </source>
</evidence>
<feature type="domain" description="Endonuclease/exonuclease/phosphatase" evidence="1">
    <location>
        <begin position="32"/>
        <end position="154"/>
    </location>
</feature>
<dbReference type="PANTHER" id="PTHR33710">
    <property type="entry name" value="BNAC02G09200D PROTEIN"/>
    <property type="match status" value="1"/>
</dbReference>
<dbReference type="PANTHER" id="PTHR33710:SF77">
    <property type="entry name" value="DNASE I-LIKE SUPERFAMILY PROTEIN"/>
    <property type="match status" value="1"/>
</dbReference>
<organism evidence="2 3">
    <name type="scientific">Brassica oleracea var. oleracea</name>
    <dbReference type="NCBI Taxonomy" id="109376"/>
    <lineage>
        <taxon>Eukaryota</taxon>
        <taxon>Viridiplantae</taxon>
        <taxon>Streptophyta</taxon>
        <taxon>Embryophyta</taxon>
        <taxon>Tracheophyta</taxon>
        <taxon>Spermatophyta</taxon>
        <taxon>Magnoliopsida</taxon>
        <taxon>eudicotyledons</taxon>
        <taxon>Gunneridae</taxon>
        <taxon>Pentapetalae</taxon>
        <taxon>rosids</taxon>
        <taxon>malvids</taxon>
        <taxon>Brassicales</taxon>
        <taxon>Brassicaceae</taxon>
        <taxon>Brassiceae</taxon>
        <taxon>Brassica</taxon>
    </lineage>
</organism>